<dbReference type="RefSeq" id="WP_215619683.1">
    <property type="nucleotide sequence ID" value="NZ_JADOER010000017.1"/>
</dbReference>
<feature type="domain" description="CHAT" evidence="1">
    <location>
        <begin position="184"/>
        <end position="337"/>
    </location>
</feature>
<evidence type="ECO:0000259" key="1">
    <source>
        <dbReference type="Pfam" id="PF12770"/>
    </source>
</evidence>
<dbReference type="Pfam" id="PF12770">
    <property type="entry name" value="CHAT"/>
    <property type="match status" value="1"/>
</dbReference>
<sequence length="382" mass="43188">MVRVVIDESGEIPGPDLAIIVRRDELLNNKFRYTYILKSSKSSGADLFYRPLHSQELGPSYQELLNKKFDGFNKDMRSKKGRQKLNYRLRKYGQDLYRSLFDHEFDDVYWHQIKGKVKTIQVVSKEPIPWELIFPVRLNTSQEVPDQAFFCEQYDIAHWFPESPPEHSLAVGRFDMVKAISGEFAQKEQTAIQTLLRDYEHVNFSTIHPSFDDVLNAFSCGCRSILHLICHGVSEAEDADTSILKLEDDSVTPDDLRDALDENESFLVFLNGCETGIIGPGVAGLGGWAYQLATRGNASAMLGTIMKVPGNSACEFAISFYQHLYPKKISSSTVGSASEISMRSVLKAARIARKELQDDPTRLSYKVYGNPMLLLNHDRIAS</sequence>
<organism evidence="2 3">
    <name type="scientific">Leptothoe kymatousa TAU-MAC 1615</name>
    <dbReference type="NCBI Taxonomy" id="2364775"/>
    <lineage>
        <taxon>Bacteria</taxon>
        <taxon>Bacillati</taxon>
        <taxon>Cyanobacteriota</taxon>
        <taxon>Cyanophyceae</taxon>
        <taxon>Nodosilineales</taxon>
        <taxon>Cymatolegaceae</taxon>
        <taxon>Leptothoe</taxon>
        <taxon>Leptothoe kymatousa</taxon>
    </lineage>
</organism>
<comment type="caution">
    <text evidence="2">The sequence shown here is derived from an EMBL/GenBank/DDBJ whole genome shotgun (WGS) entry which is preliminary data.</text>
</comment>
<reference evidence="2 3" key="1">
    <citation type="journal article" date="2021" name="Mar. Drugs">
        <title>Genome Reduction and Secondary Metabolism of the Marine Sponge-Associated Cyanobacterium Leptothoe.</title>
        <authorList>
            <person name="Konstantinou D."/>
            <person name="Popin R.V."/>
            <person name="Fewer D.P."/>
            <person name="Sivonen K."/>
            <person name="Gkelis S."/>
        </authorList>
    </citation>
    <scope>NUCLEOTIDE SEQUENCE [LARGE SCALE GENOMIC DNA]</scope>
    <source>
        <strain evidence="2 3">TAU-MAC 1615</strain>
    </source>
</reference>
<keyword evidence="3" id="KW-1185">Reference proteome</keyword>
<accession>A0ABS5Y7F5</accession>
<dbReference type="EMBL" id="JADOER010000017">
    <property type="protein sequence ID" value="MBT9313794.1"/>
    <property type="molecule type" value="Genomic_DNA"/>
</dbReference>
<name>A0ABS5Y7F5_9CYAN</name>
<dbReference type="InterPro" id="IPR024983">
    <property type="entry name" value="CHAT_dom"/>
</dbReference>
<dbReference type="Proteomes" id="UP001196661">
    <property type="component" value="Unassembled WGS sequence"/>
</dbReference>
<gene>
    <name evidence="2" type="ORF">IXB28_16405</name>
</gene>
<protein>
    <submittedName>
        <fullName evidence="2">CHAT domain-containing protein</fullName>
    </submittedName>
</protein>
<evidence type="ECO:0000313" key="2">
    <source>
        <dbReference type="EMBL" id="MBT9313794.1"/>
    </source>
</evidence>
<proteinExistence type="predicted"/>
<evidence type="ECO:0000313" key="3">
    <source>
        <dbReference type="Proteomes" id="UP001196661"/>
    </source>
</evidence>